<reference evidence="6 7" key="1">
    <citation type="journal article" date="2019" name="Sci. Rep.">
        <title>A high-quality genome of Eragrostis curvula grass provides insights into Poaceae evolution and supports new strategies to enhance forage quality.</title>
        <authorList>
            <person name="Carballo J."/>
            <person name="Santos B.A.C.M."/>
            <person name="Zappacosta D."/>
            <person name="Garbus I."/>
            <person name="Selva J.P."/>
            <person name="Gallo C.A."/>
            <person name="Diaz A."/>
            <person name="Albertini E."/>
            <person name="Caccamo M."/>
            <person name="Echenique V."/>
        </authorList>
    </citation>
    <scope>NUCLEOTIDE SEQUENCE [LARGE SCALE GENOMIC DNA]</scope>
    <source>
        <strain evidence="7">cv. Victoria</strain>
        <tissue evidence="6">Leaf</tissue>
    </source>
</reference>
<feature type="non-terminal residue" evidence="6">
    <location>
        <position position="1"/>
    </location>
</feature>
<comment type="similarity">
    <text evidence="3">Belongs to the PMEI family.</text>
</comment>
<dbReference type="NCBIfam" id="TIGR01614">
    <property type="entry name" value="PME_inhib"/>
    <property type="match status" value="1"/>
</dbReference>
<gene>
    <name evidence="6" type="ORF">EJB05_19559</name>
</gene>
<evidence type="ECO:0000313" key="7">
    <source>
        <dbReference type="Proteomes" id="UP000324897"/>
    </source>
</evidence>
<evidence type="ECO:0000256" key="1">
    <source>
        <dbReference type="ARBA" id="ARBA00022729"/>
    </source>
</evidence>
<name>A0A5J9UW14_9POAL</name>
<organism evidence="6 7">
    <name type="scientific">Eragrostis curvula</name>
    <name type="common">weeping love grass</name>
    <dbReference type="NCBI Taxonomy" id="38414"/>
    <lineage>
        <taxon>Eukaryota</taxon>
        <taxon>Viridiplantae</taxon>
        <taxon>Streptophyta</taxon>
        <taxon>Embryophyta</taxon>
        <taxon>Tracheophyta</taxon>
        <taxon>Spermatophyta</taxon>
        <taxon>Magnoliopsida</taxon>
        <taxon>Liliopsida</taxon>
        <taxon>Poales</taxon>
        <taxon>Poaceae</taxon>
        <taxon>PACMAD clade</taxon>
        <taxon>Chloridoideae</taxon>
        <taxon>Eragrostideae</taxon>
        <taxon>Eragrostidinae</taxon>
        <taxon>Eragrostis</taxon>
    </lineage>
</organism>
<keyword evidence="2" id="KW-1015">Disulfide bond</keyword>
<evidence type="ECO:0000256" key="3">
    <source>
        <dbReference type="ARBA" id="ARBA00038471"/>
    </source>
</evidence>
<feature type="domain" description="Pectinesterase inhibitor" evidence="5">
    <location>
        <begin position="25"/>
        <end position="157"/>
    </location>
</feature>
<dbReference type="PANTHER" id="PTHR35357">
    <property type="entry name" value="OS02G0537100 PROTEIN"/>
    <property type="match status" value="1"/>
</dbReference>
<dbReference type="Proteomes" id="UP000324897">
    <property type="component" value="Chromosome 1"/>
</dbReference>
<keyword evidence="1 4" id="KW-0732">Signal</keyword>
<dbReference type="AlphaFoldDB" id="A0A5J9UW14"/>
<dbReference type="Pfam" id="PF04043">
    <property type="entry name" value="PMEI"/>
    <property type="match status" value="1"/>
</dbReference>
<dbReference type="InterPro" id="IPR006501">
    <property type="entry name" value="Pectinesterase_inhib_dom"/>
</dbReference>
<evidence type="ECO:0000256" key="4">
    <source>
        <dbReference type="SAM" id="SignalP"/>
    </source>
</evidence>
<dbReference type="Gramene" id="TVU28052">
    <property type="protein sequence ID" value="TVU28052"/>
    <property type="gene ID" value="EJB05_19559"/>
</dbReference>
<dbReference type="Gene3D" id="1.20.140.40">
    <property type="entry name" value="Invertase/pectin methylesterase inhibitor family protein"/>
    <property type="match status" value="1"/>
</dbReference>
<dbReference type="EMBL" id="RWGY01000011">
    <property type="protein sequence ID" value="TVU28052.1"/>
    <property type="molecule type" value="Genomic_DNA"/>
</dbReference>
<comment type="caution">
    <text evidence="6">The sequence shown here is derived from an EMBL/GenBank/DDBJ whole genome shotgun (WGS) entry which is preliminary data.</text>
</comment>
<evidence type="ECO:0000259" key="5">
    <source>
        <dbReference type="Pfam" id="PF04043"/>
    </source>
</evidence>
<dbReference type="SUPFAM" id="SSF101148">
    <property type="entry name" value="Plant invertase/pectin methylesterase inhibitor"/>
    <property type="match status" value="1"/>
</dbReference>
<keyword evidence="7" id="KW-1185">Reference proteome</keyword>
<proteinExistence type="inferred from homology"/>
<feature type="signal peptide" evidence="4">
    <location>
        <begin position="1"/>
        <end position="19"/>
    </location>
</feature>
<sequence length="171" mass="17972">MKQPVVLLLLTIAIAPVLAMGSPSAINMTCALITTPTRDFCAGFLSGDPAAVAATDARGVATAVVNTTANKAASTMRVITDLVDELSTCRMYYTTMAQSLAGVLVDFRAGRLDNATLEKAHQAMNQPKNCDTLLLEGKAQKNPFSKENGENDSLVRLAAAITSLLASKRIG</sequence>
<protein>
    <recommendedName>
        <fullName evidence="5">Pectinesterase inhibitor domain-containing protein</fullName>
    </recommendedName>
</protein>
<evidence type="ECO:0000313" key="6">
    <source>
        <dbReference type="EMBL" id="TVU28052.1"/>
    </source>
</evidence>
<dbReference type="OrthoDB" id="683621at2759"/>
<dbReference type="InterPro" id="IPR035513">
    <property type="entry name" value="Invertase/methylesterase_inhib"/>
</dbReference>
<accession>A0A5J9UW14</accession>
<evidence type="ECO:0000256" key="2">
    <source>
        <dbReference type="ARBA" id="ARBA00023157"/>
    </source>
</evidence>
<dbReference type="GO" id="GO:0004857">
    <property type="term" value="F:enzyme inhibitor activity"/>
    <property type="evidence" value="ECO:0007669"/>
    <property type="project" value="InterPro"/>
</dbReference>
<dbReference type="PANTHER" id="PTHR35357:SF24">
    <property type="entry name" value="OS04G0587200 PROTEIN"/>
    <property type="match status" value="1"/>
</dbReference>
<feature type="chain" id="PRO_5023893312" description="Pectinesterase inhibitor domain-containing protein" evidence="4">
    <location>
        <begin position="20"/>
        <end position="171"/>
    </location>
</feature>